<evidence type="ECO:0000313" key="4">
    <source>
        <dbReference type="Proteomes" id="UP001203284"/>
    </source>
</evidence>
<keyword evidence="4" id="KW-1185">Reference proteome</keyword>
<evidence type="ECO:0000313" key="3">
    <source>
        <dbReference type="EMBL" id="MCK0197630.1"/>
    </source>
</evidence>
<dbReference type="PANTHER" id="PTHR33606">
    <property type="entry name" value="PROTEIN YCII"/>
    <property type="match status" value="1"/>
</dbReference>
<dbReference type="RefSeq" id="WP_247029501.1">
    <property type="nucleotide sequence ID" value="NZ_JALKCH010000007.1"/>
</dbReference>
<accession>A0ABT0DCG1</accession>
<comment type="caution">
    <text evidence="3">The sequence shown here is derived from an EMBL/GenBank/DDBJ whole genome shotgun (WGS) entry which is preliminary data.</text>
</comment>
<feature type="domain" description="YCII-related" evidence="2">
    <location>
        <begin position="1"/>
        <end position="86"/>
    </location>
</feature>
<dbReference type="Gene3D" id="3.30.70.1060">
    <property type="entry name" value="Dimeric alpha+beta barrel"/>
    <property type="match status" value="1"/>
</dbReference>
<evidence type="ECO:0000259" key="2">
    <source>
        <dbReference type="Pfam" id="PF03795"/>
    </source>
</evidence>
<evidence type="ECO:0000256" key="1">
    <source>
        <dbReference type="ARBA" id="ARBA00007689"/>
    </source>
</evidence>
<dbReference type="InterPro" id="IPR011008">
    <property type="entry name" value="Dimeric_a/b-barrel"/>
</dbReference>
<dbReference type="Proteomes" id="UP001203284">
    <property type="component" value="Unassembled WGS sequence"/>
</dbReference>
<dbReference type="SUPFAM" id="SSF54909">
    <property type="entry name" value="Dimeric alpha+beta barrel"/>
    <property type="match status" value="1"/>
</dbReference>
<dbReference type="PANTHER" id="PTHR33606:SF3">
    <property type="entry name" value="PROTEIN YCII"/>
    <property type="match status" value="1"/>
</dbReference>
<reference evidence="3 4" key="1">
    <citation type="submission" date="2022-04" db="EMBL/GenBank/DDBJ databases">
        <authorList>
            <person name="Grouzdev D.S."/>
            <person name="Pantiukh K.S."/>
            <person name="Krutkina M.S."/>
        </authorList>
    </citation>
    <scope>NUCLEOTIDE SEQUENCE [LARGE SCALE GENOMIC DNA]</scope>
    <source>
        <strain evidence="3 4">6x-1</strain>
    </source>
</reference>
<name>A0ABT0DCG1_9HYPH</name>
<comment type="similarity">
    <text evidence="1">Belongs to the YciI family.</text>
</comment>
<proteinExistence type="inferred from homology"/>
<dbReference type="Pfam" id="PF03795">
    <property type="entry name" value="YCII"/>
    <property type="match status" value="1"/>
</dbReference>
<sequence length="97" mass="10142">MQFVLTAYDRADGLALRAQTRPAHLDYLRANAASIAFAGPMLDGEGKPRGSIIVYEAPDLASAETLAAADPYAEAGLFAKTEISGFRTVVKDGVVAG</sequence>
<dbReference type="InterPro" id="IPR051807">
    <property type="entry name" value="Sec-metab_biosynth-assoc"/>
</dbReference>
<gene>
    <name evidence="3" type="ORF">MWN34_11975</name>
</gene>
<protein>
    <submittedName>
        <fullName evidence="3">YciI family protein</fullName>
    </submittedName>
</protein>
<dbReference type="InterPro" id="IPR005545">
    <property type="entry name" value="YCII"/>
</dbReference>
<organism evidence="3 4">
    <name type="scientific">Ancylobacter crimeensis</name>
    <dbReference type="NCBI Taxonomy" id="2579147"/>
    <lineage>
        <taxon>Bacteria</taxon>
        <taxon>Pseudomonadati</taxon>
        <taxon>Pseudomonadota</taxon>
        <taxon>Alphaproteobacteria</taxon>
        <taxon>Hyphomicrobiales</taxon>
        <taxon>Xanthobacteraceae</taxon>
        <taxon>Ancylobacter</taxon>
    </lineage>
</organism>
<dbReference type="EMBL" id="JALKCH010000007">
    <property type="protein sequence ID" value="MCK0197630.1"/>
    <property type="molecule type" value="Genomic_DNA"/>
</dbReference>